<dbReference type="AlphaFoldDB" id="A0A9R1C6Y5"/>
<dbReference type="PIRSF" id="PIRSF000428">
    <property type="entry name" value="P_Ac_trans"/>
    <property type="match status" value="1"/>
</dbReference>
<protein>
    <submittedName>
        <fullName evidence="5">Phosphate butyryltransferase</fullName>
    </submittedName>
</protein>
<gene>
    <name evidence="5" type="ORF">PRLR5076_00030</name>
</gene>
<dbReference type="Proteomes" id="UP000825483">
    <property type="component" value="Unassembled WGS sequence"/>
</dbReference>
<organism evidence="5 6">
    <name type="scientific">Prevotella lacticifex</name>
    <dbReference type="NCBI Taxonomy" id="2854755"/>
    <lineage>
        <taxon>Bacteria</taxon>
        <taxon>Pseudomonadati</taxon>
        <taxon>Bacteroidota</taxon>
        <taxon>Bacteroidia</taxon>
        <taxon>Bacteroidales</taxon>
        <taxon>Prevotellaceae</taxon>
        <taxon>Prevotella</taxon>
    </lineage>
</organism>
<evidence type="ECO:0000256" key="1">
    <source>
        <dbReference type="ARBA" id="ARBA00005656"/>
    </source>
</evidence>
<dbReference type="GO" id="GO:0016746">
    <property type="term" value="F:acyltransferase activity"/>
    <property type="evidence" value="ECO:0007669"/>
    <property type="project" value="UniProtKB-KW"/>
</dbReference>
<dbReference type="InterPro" id="IPR012147">
    <property type="entry name" value="P_Ac_Bu_trans"/>
</dbReference>
<dbReference type="Gene3D" id="3.40.718.10">
    <property type="entry name" value="Isopropylmalate Dehydrogenase"/>
    <property type="match status" value="1"/>
</dbReference>
<keyword evidence="2" id="KW-0808">Transferase</keyword>
<sequence>MSITTFNHLVELLVRRGQRRRLAVVNGIDDHTQRAVEMALDEGIVNIIFVGGKKIISRNQAMAHYHSHIEYVPADNPDDAARRAVALCREGKADMLMKGRINTDNLLRAVLNKETGMLPKGNVLTQITMTEVPGFDRLLIFTDSAVIPFPTQEQRVAQVRYVVNAWHFMGVEEPRIALIHCSEKVDERHFPYTAGYKDIIAMAQRGEFGKCIVDGPLDIGTAVSPQALATKGLSSPLEGRADGLILPNIEVGNVLHKTLSTFIHARMASVLQGAMTPVVLPSRGDSAESKFLSIALAAL</sequence>
<keyword evidence="6" id="KW-1185">Reference proteome</keyword>
<dbReference type="EMBL" id="BPUB01000001">
    <property type="protein sequence ID" value="GJG57152.1"/>
    <property type="molecule type" value="Genomic_DNA"/>
</dbReference>
<proteinExistence type="inferred from homology"/>
<dbReference type="SUPFAM" id="SSF53659">
    <property type="entry name" value="Isocitrate/Isopropylmalate dehydrogenase-like"/>
    <property type="match status" value="1"/>
</dbReference>
<accession>A0A9R1C6Y5</accession>
<keyword evidence="3" id="KW-0012">Acyltransferase</keyword>
<evidence type="ECO:0000256" key="2">
    <source>
        <dbReference type="ARBA" id="ARBA00022679"/>
    </source>
</evidence>
<dbReference type="InterPro" id="IPR002505">
    <property type="entry name" value="PTA_PTB"/>
</dbReference>
<comment type="caution">
    <text evidence="5">The sequence shown here is derived from an EMBL/GenBank/DDBJ whole genome shotgun (WGS) entry which is preliminary data.</text>
</comment>
<dbReference type="GeneID" id="72468056"/>
<evidence type="ECO:0000259" key="4">
    <source>
        <dbReference type="Pfam" id="PF01515"/>
    </source>
</evidence>
<dbReference type="Pfam" id="PF01515">
    <property type="entry name" value="PTA_PTB"/>
    <property type="match status" value="1"/>
</dbReference>
<evidence type="ECO:0000313" key="6">
    <source>
        <dbReference type="Proteomes" id="UP000825483"/>
    </source>
</evidence>
<feature type="domain" description="Phosphate acetyl/butaryl transferase" evidence="4">
    <location>
        <begin position="79"/>
        <end position="298"/>
    </location>
</feature>
<dbReference type="PANTHER" id="PTHR43356:SF2">
    <property type="entry name" value="PHOSPHATE ACETYLTRANSFERASE"/>
    <property type="match status" value="1"/>
</dbReference>
<dbReference type="RefSeq" id="WP_223927380.1">
    <property type="nucleotide sequence ID" value="NZ_BPTU01000003.1"/>
</dbReference>
<comment type="similarity">
    <text evidence="1">Belongs to the phosphate acetyltransferase and butyryltransferase family.</text>
</comment>
<dbReference type="PANTHER" id="PTHR43356">
    <property type="entry name" value="PHOSPHATE ACETYLTRANSFERASE"/>
    <property type="match status" value="1"/>
</dbReference>
<name>A0A9R1C6Y5_9BACT</name>
<reference evidence="5" key="1">
    <citation type="journal article" date="2022" name="Int. J. Syst. Evol. Microbiol.">
        <title>Prevotella lacticifex sp. nov., isolated from the rumen of cows.</title>
        <authorList>
            <person name="Shinkai T."/>
            <person name="Ikeyama N."/>
            <person name="Kumagai M."/>
            <person name="Ohmori H."/>
            <person name="Sakamoto M."/>
            <person name="Ohkuma M."/>
            <person name="Mitsumori M."/>
        </authorList>
    </citation>
    <scope>NUCLEOTIDE SEQUENCE</scope>
    <source>
        <strain evidence="5">R5076</strain>
    </source>
</reference>
<dbReference type="InterPro" id="IPR050500">
    <property type="entry name" value="Phos_Acetyltrans/Butyryltrans"/>
</dbReference>
<evidence type="ECO:0000256" key="3">
    <source>
        <dbReference type="ARBA" id="ARBA00023315"/>
    </source>
</evidence>
<evidence type="ECO:0000313" key="5">
    <source>
        <dbReference type="EMBL" id="GJG57152.1"/>
    </source>
</evidence>